<feature type="compositionally biased region" description="Basic and acidic residues" evidence="1">
    <location>
        <begin position="1"/>
        <end position="10"/>
    </location>
</feature>
<proteinExistence type="predicted"/>
<evidence type="ECO:0000313" key="3">
    <source>
        <dbReference type="Proteomes" id="UP000607311"/>
    </source>
</evidence>
<evidence type="ECO:0008006" key="4">
    <source>
        <dbReference type="Google" id="ProtNLM"/>
    </source>
</evidence>
<reference evidence="2" key="1">
    <citation type="submission" date="2021-01" db="EMBL/GenBank/DDBJ databases">
        <title>Whole genome shotgun sequence of Verrucosispora sediminis NBRC 107745.</title>
        <authorList>
            <person name="Komaki H."/>
            <person name="Tamura T."/>
        </authorList>
    </citation>
    <scope>NUCLEOTIDE SEQUENCE</scope>
    <source>
        <strain evidence="2">NBRC 107745</strain>
    </source>
</reference>
<accession>A0A9W5UXA5</accession>
<feature type="compositionally biased region" description="Pro residues" evidence="1">
    <location>
        <begin position="11"/>
        <end position="23"/>
    </location>
</feature>
<protein>
    <recommendedName>
        <fullName evidence="4">Flavin reductase</fullName>
    </recommendedName>
</protein>
<dbReference type="AlphaFoldDB" id="A0A9W5UXA5"/>
<dbReference type="Proteomes" id="UP000607311">
    <property type="component" value="Unassembled WGS sequence"/>
</dbReference>
<comment type="caution">
    <text evidence="2">The sequence shown here is derived from an EMBL/GenBank/DDBJ whole genome shotgun (WGS) entry which is preliminary data.</text>
</comment>
<name>A0A9W5UXA5_9ACTN</name>
<feature type="region of interest" description="Disordered" evidence="1">
    <location>
        <begin position="1"/>
        <end position="23"/>
    </location>
</feature>
<dbReference type="EMBL" id="BOPD01000047">
    <property type="protein sequence ID" value="GIJ36311.1"/>
    <property type="molecule type" value="Genomic_DNA"/>
</dbReference>
<organism evidence="2 3">
    <name type="scientific">Micromonospora sediminimaris</name>
    <dbReference type="NCBI Taxonomy" id="547162"/>
    <lineage>
        <taxon>Bacteria</taxon>
        <taxon>Bacillati</taxon>
        <taxon>Actinomycetota</taxon>
        <taxon>Actinomycetes</taxon>
        <taxon>Micromonosporales</taxon>
        <taxon>Micromonosporaceae</taxon>
        <taxon>Micromonospora</taxon>
    </lineage>
</organism>
<evidence type="ECO:0000256" key="1">
    <source>
        <dbReference type="SAM" id="MobiDB-lite"/>
    </source>
</evidence>
<keyword evidence="3" id="KW-1185">Reference proteome</keyword>
<sequence length="140" mass="15776">MNSDEDRPADTEPPAPLEQPPLRPLALVGGPVEAVRAEPSRPHLPIRPLWLCRRCGHPWPCGAAKVALLEEYRESPVSLFLYLASCLHDAIEDLRQLHPSDTGSTADVFDRFLGWPARHTLDYRVATRTSPDEEEPHEKR</sequence>
<gene>
    <name evidence="2" type="ORF">Vse01_54590</name>
</gene>
<evidence type="ECO:0000313" key="2">
    <source>
        <dbReference type="EMBL" id="GIJ36311.1"/>
    </source>
</evidence>